<evidence type="ECO:0000313" key="2">
    <source>
        <dbReference type="EMBL" id="KAF6410609.1"/>
    </source>
</evidence>
<protein>
    <submittedName>
        <fullName evidence="2">Uncharacterized protein</fullName>
    </submittedName>
</protein>
<evidence type="ECO:0000313" key="3">
    <source>
        <dbReference type="Proteomes" id="UP000593571"/>
    </source>
</evidence>
<evidence type="ECO:0000256" key="1">
    <source>
        <dbReference type="SAM" id="MobiDB-lite"/>
    </source>
</evidence>
<dbReference type="AlphaFoldDB" id="A0A7J8CIJ8"/>
<organism evidence="2 3">
    <name type="scientific">Rousettus aegyptiacus</name>
    <name type="common">Egyptian fruit bat</name>
    <name type="synonym">Pteropus aegyptiacus</name>
    <dbReference type="NCBI Taxonomy" id="9407"/>
    <lineage>
        <taxon>Eukaryota</taxon>
        <taxon>Metazoa</taxon>
        <taxon>Chordata</taxon>
        <taxon>Craniata</taxon>
        <taxon>Vertebrata</taxon>
        <taxon>Euteleostomi</taxon>
        <taxon>Mammalia</taxon>
        <taxon>Eutheria</taxon>
        <taxon>Laurasiatheria</taxon>
        <taxon>Chiroptera</taxon>
        <taxon>Yinpterochiroptera</taxon>
        <taxon>Pteropodoidea</taxon>
        <taxon>Pteropodidae</taxon>
        <taxon>Rousettinae</taxon>
        <taxon>Rousettus</taxon>
    </lineage>
</organism>
<name>A0A7J8CIJ8_ROUAE</name>
<dbReference type="EMBL" id="JACASE010000014">
    <property type="protein sequence ID" value="KAF6410609.1"/>
    <property type="molecule type" value="Genomic_DNA"/>
</dbReference>
<proteinExistence type="predicted"/>
<comment type="caution">
    <text evidence="2">The sequence shown here is derived from an EMBL/GenBank/DDBJ whole genome shotgun (WGS) entry which is preliminary data.</text>
</comment>
<gene>
    <name evidence="2" type="ORF">HJG63_009097</name>
</gene>
<accession>A0A7J8CIJ8</accession>
<sequence>MLGGGSVRRRNRELGVSRGEGLRQGSRGGRMDNQLALLLPGPGAQGGTCASEDTQHRISVCLDQVDGSCFLSSSSWLGPCACPMALAELSAVKSTIIQGCSRCFLSVSAMNGEAPGPEMASHTHSPTQGLGRTPQMLVFLHFSEVSLL</sequence>
<dbReference type="Proteomes" id="UP000593571">
    <property type="component" value="Unassembled WGS sequence"/>
</dbReference>
<feature type="region of interest" description="Disordered" evidence="1">
    <location>
        <begin position="1"/>
        <end position="37"/>
    </location>
</feature>
<reference evidence="2 3" key="1">
    <citation type="journal article" date="2020" name="Nature">
        <title>Six reference-quality genomes reveal evolution of bat adaptations.</title>
        <authorList>
            <person name="Jebb D."/>
            <person name="Huang Z."/>
            <person name="Pippel M."/>
            <person name="Hughes G.M."/>
            <person name="Lavrichenko K."/>
            <person name="Devanna P."/>
            <person name="Winkler S."/>
            <person name="Jermiin L.S."/>
            <person name="Skirmuntt E.C."/>
            <person name="Katzourakis A."/>
            <person name="Burkitt-Gray L."/>
            <person name="Ray D.A."/>
            <person name="Sullivan K.A.M."/>
            <person name="Roscito J.G."/>
            <person name="Kirilenko B.M."/>
            <person name="Davalos L.M."/>
            <person name="Corthals A.P."/>
            <person name="Power M.L."/>
            <person name="Jones G."/>
            <person name="Ransome R.D."/>
            <person name="Dechmann D.K.N."/>
            <person name="Locatelli A.G."/>
            <person name="Puechmaille S.J."/>
            <person name="Fedrigo O."/>
            <person name="Jarvis E.D."/>
            <person name="Hiller M."/>
            <person name="Vernes S.C."/>
            <person name="Myers E.W."/>
            <person name="Teeling E.C."/>
        </authorList>
    </citation>
    <scope>NUCLEOTIDE SEQUENCE [LARGE SCALE GENOMIC DNA]</scope>
    <source>
        <strain evidence="2">MRouAeg1</strain>
        <tissue evidence="2">Muscle</tissue>
    </source>
</reference>
<keyword evidence="3" id="KW-1185">Reference proteome</keyword>